<evidence type="ECO:0000313" key="7">
    <source>
        <dbReference type="Proteomes" id="UP000807504"/>
    </source>
</evidence>
<keyword evidence="7" id="KW-1185">Reference proteome</keyword>
<evidence type="ECO:0000259" key="5">
    <source>
        <dbReference type="SMART" id="SM00438"/>
    </source>
</evidence>
<gene>
    <name evidence="6" type="ORF">HNY73_020969</name>
</gene>
<evidence type="ECO:0000313" key="6">
    <source>
        <dbReference type="EMBL" id="KAF8768117.1"/>
    </source>
</evidence>
<dbReference type="InterPro" id="IPR057373">
    <property type="entry name" value="ZNFX1"/>
</dbReference>
<keyword evidence="2" id="KW-0677">Repeat</keyword>
<dbReference type="InterPro" id="IPR041679">
    <property type="entry name" value="DNA2/NAM7-like_C"/>
</dbReference>
<dbReference type="Pfam" id="PF13086">
    <property type="entry name" value="AAA_11"/>
    <property type="match status" value="1"/>
</dbReference>
<comment type="caution">
    <text evidence="6">The sequence shown here is derived from an EMBL/GenBank/DDBJ whole genome shotgun (WGS) entry which is preliminary data.</text>
</comment>
<evidence type="ECO:0000256" key="2">
    <source>
        <dbReference type="ARBA" id="ARBA00022737"/>
    </source>
</evidence>
<organism evidence="6 7">
    <name type="scientific">Argiope bruennichi</name>
    <name type="common">Wasp spider</name>
    <name type="synonym">Aranea bruennichi</name>
    <dbReference type="NCBI Taxonomy" id="94029"/>
    <lineage>
        <taxon>Eukaryota</taxon>
        <taxon>Metazoa</taxon>
        <taxon>Ecdysozoa</taxon>
        <taxon>Arthropoda</taxon>
        <taxon>Chelicerata</taxon>
        <taxon>Arachnida</taxon>
        <taxon>Araneae</taxon>
        <taxon>Araneomorphae</taxon>
        <taxon>Entelegynae</taxon>
        <taxon>Araneoidea</taxon>
        <taxon>Araneidae</taxon>
        <taxon>Argiope</taxon>
    </lineage>
</organism>
<dbReference type="Gene3D" id="3.40.50.300">
    <property type="entry name" value="P-loop containing nucleotide triphosphate hydrolases"/>
    <property type="match status" value="3"/>
</dbReference>
<dbReference type="InterPro" id="IPR027417">
    <property type="entry name" value="P-loop_NTPase"/>
</dbReference>
<dbReference type="SUPFAM" id="SSF52540">
    <property type="entry name" value="P-loop containing nucleoside triphosphate hydrolases"/>
    <property type="match status" value="1"/>
</dbReference>
<feature type="domain" description="NF-X1-type" evidence="5">
    <location>
        <begin position="1402"/>
        <end position="1425"/>
    </location>
</feature>
<dbReference type="FunFam" id="3.40.50.300:FF:000742">
    <property type="entry name" value="NFX1-type zinc finger-containing protein 1"/>
    <property type="match status" value="1"/>
</dbReference>
<evidence type="ECO:0000256" key="4">
    <source>
        <dbReference type="ARBA" id="ARBA00022833"/>
    </source>
</evidence>
<proteinExistence type="predicted"/>
<dbReference type="InterPro" id="IPR047187">
    <property type="entry name" value="SF1_C_Upf1"/>
</dbReference>
<keyword evidence="4" id="KW-0862">Zinc</keyword>
<dbReference type="Proteomes" id="UP000807504">
    <property type="component" value="Unassembled WGS sequence"/>
</dbReference>
<dbReference type="InterPro" id="IPR045055">
    <property type="entry name" value="DNA2/NAM7-like"/>
</dbReference>
<dbReference type="CDD" id="cd18808">
    <property type="entry name" value="SF1_C_Upf1"/>
    <property type="match status" value="1"/>
</dbReference>
<dbReference type="GO" id="GO:0004386">
    <property type="term" value="F:helicase activity"/>
    <property type="evidence" value="ECO:0007669"/>
    <property type="project" value="InterPro"/>
</dbReference>
<feature type="domain" description="NF-X1-type" evidence="5">
    <location>
        <begin position="1319"/>
        <end position="1338"/>
    </location>
</feature>
<dbReference type="InterPro" id="IPR041677">
    <property type="entry name" value="DNA2/NAM7_AAA_11"/>
</dbReference>
<feature type="domain" description="NF-X1-type" evidence="5">
    <location>
        <begin position="1291"/>
        <end position="1313"/>
    </location>
</feature>
<protein>
    <submittedName>
        <fullName evidence="6">NFX1-type zinc finger-containing protein 1</fullName>
    </submittedName>
</protein>
<dbReference type="GO" id="GO:0008270">
    <property type="term" value="F:zinc ion binding"/>
    <property type="evidence" value="ECO:0007669"/>
    <property type="project" value="UniProtKB-KW"/>
</dbReference>
<dbReference type="Pfam" id="PF13087">
    <property type="entry name" value="AAA_12"/>
    <property type="match status" value="1"/>
</dbReference>
<reference evidence="6" key="2">
    <citation type="submission" date="2020-06" db="EMBL/GenBank/DDBJ databases">
        <authorList>
            <person name="Sheffer M."/>
        </authorList>
    </citation>
    <scope>NUCLEOTIDE SEQUENCE</scope>
</reference>
<keyword evidence="3" id="KW-0863">Zinc-finger</keyword>
<dbReference type="GO" id="GO:0031380">
    <property type="term" value="C:nuclear RNA-directed RNA polymerase complex"/>
    <property type="evidence" value="ECO:0007669"/>
    <property type="project" value="TreeGrafter"/>
</dbReference>
<evidence type="ECO:0000256" key="3">
    <source>
        <dbReference type="ARBA" id="ARBA00022771"/>
    </source>
</evidence>
<feature type="domain" description="NF-X1-type" evidence="5">
    <location>
        <begin position="1375"/>
        <end position="1393"/>
    </location>
</feature>
<accession>A0A8T0E9Q9</accession>
<dbReference type="GO" id="GO:0031048">
    <property type="term" value="P:regulatory ncRNA-mediated heterochromatin formation"/>
    <property type="evidence" value="ECO:0007669"/>
    <property type="project" value="TreeGrafter"/>
</dbReference>
<dbReference type="PANTHER" id="PTHR10887">
    <property type="entry name" value="DNA2/NAM7 HELICASE FAMILY"/>
    <property type="match status" value="1"/>
</dbReference>
<name>A0A8T0E9Q9_ARGBR</name>
<feature type="domain" description="NF-X1-type" evidence="5">
    <location>
        <begin position="1463"/>
        <end position="1480"/>
    </location>
</feature>
<dbReference type="SMART" id="SM00438">
    <property type="entry name" value="ZnF_NFX"/>
    <property type="match status" value="6"/>
</dbReference>
<dbReference type="EMBL" id="JABXBU010002230">
    <property type="protein sequence ID" value="KAF8768117.1"/>
    <property type="molecule type" value="Genomic_DNA"/>
</dbReference>
<keyword evidence="1" id="KW-0479">Metal-binding</keyword>
<sequence>MSKIRSSHDLDKKELDKSSSIYIAEHSIRPLQNNTNYEAQHNIRPNTNLLLGFQDFNSTSRNFSAAPGSERRRRLQPLERCYQPLESCYQPLERCYQPLVRRYQRSDILWGIKDSVWSFDQAATHSFTRADKWEMDRYVKPMSRTELESLLHKSPEWILCTILSEDPSFCAILKEQVVSRNIMALVLLVLQKATTSHLPQNVIAMIDYVVRSDKFLFSKFYAFLQSYEDQSINIPYHWNSFLSLSELLVKILTFVPLSYLEPFLDALDTNAQTLEIACHTYLREDDQLCCEISKNLKTFETKLYASLYDCGPIKGEQVCCTEKLQPQNSPEDYRSIPVLPTIKDIHSPCVFLQPNLIKGSYEDCKHYLDVQFRLCREDYVKTIRDGIAEYLSLKKQEKSLNGCKHVRVYSDVRIIQQEFVHGELVHLARFSDEKFSKIKWENSKRFLTGSLLCLSSDDFETILFATVVRRQPKELREGLLLLRFEEITYEVLTLTRLRSFVVMETSAYFEAYRHNLQALQEVEITKFPMKSHIVELQKYVLKPAYRTESTVYDIRPLLLPLSRSSVEKCIKDFGVVKTIYKFDMVSDKRILEKAKLLPIFSDECWPSAAELKLDPSQYAAIKTALTKRFALIQGPPGTGKTYVGLRIVQLLLHNLYGGTCKPNRPIMVVCYTNRALDQFLEGVLKFSTQIVRIGGRSTNDLVSRFQLHNLRKIVEQKKIIPNHLFKLIQQRKYELRCLIKRICLIKQYVERCHSAVLRLDILEDSMSSEHYDTLKRLCLSAHDETVMYIWLGIETTLEYPSKNQANCKNDESLFSDICAQNSNPADLCASKEDEYEEECDETEVEFIEAFRSISSEEFADFVIDVNKDEFSQENDALYNIHFRYTMRNKKRNFTGDLATIKAMTEEEVRKIDCILSLPYVDRWRLYKFWLELHTSKKQKEILEMQTVLQTKLVELKELQSEVDLFTCRPAHVIGITTTGAAKYRNIVKRLNPMIVVFEEAAEILESHIVTSLTSTTEHVILIGDHQQLKPSPSVHDLAVQYDLNVSLFERMVKNGMPCNKLSIQHRMRPEIASLLVPHFYEDLKNHELVSKYENMKGIKKNVFFITHSYNELHEFDTRSKTNQHEATFLIKLCKYILLQGYKPTQITVLTTYSGQLLVLKRLAGDGILKNVKFTVVDNYQGEENDIILVSFVRSNEEGEIGFLKVPNRICVALSRAKKALYCVGNFGMLKEKSLVWKNIIQILEENQAIGPSLQLFCQNHPDTTNVVTFEKDFDTLREGGCSRICGFILACGHPCQLMCHPYDKKHEKVRCLESCDRKCMYGHSCKKTCSEACGPCSVFVERQVEPCGHIINVYCFRRDSNVLKCDKPCEKILACGHQCQNICSSVCTSKCLKKEKIASSVCGHSVEVECCKSGDLLHLAKICKKPCNMKLSCGHECQGTCSKCYQGRLHISCTQPCKRILICGHECTSSCSRNCPPCKYPCENRCSHGRCPRKCCEPCVKCHQPCEWSCPHQKCNQMCAEECSRDICYEPCAKILNCGHPCIGLCGEFCPKECRKCDKETVQKKFFGTEDQEDARFVRLENCGHIFELLGLMRWMKTYIQEQREIRLMSCPECKQVIRRSFCFGKVIKSCLEDIEKVKNITCGNIYRNFFIQNSLMEKIKSNIHKIPEFCLPIVKSLKSVYGRSLIEITTIENLFNLALLLAEEMQFFDNRPKVKEYQIYNSYHELVRFMSLNKKLIIDFMIDEFLTASDQQLIELNWEIHRLKVADKLLKFVFANSHIKSHAELSSLVHCIASFQPFREEKAREFAALLHVHYDGFNVDFSALVEPASLNVLNLSKDYWYICPFQHVCFSTSREDQCSVCGSKIDGKNVALQTNNAIADERDAASQPVFSELIESQHFLNNVISLLQFDYCDP</sequence>
<dbReference type="Pfam" id="PF25396">
    <property type="entry name" value="ZNFX1"/>
    <property type="match status" value="1"/>
</dbReference>
<feature type="domain" description="NF-X1-type" evidence="5">
    <location>
        <begin position="1538"/>
        <end position="1559"/>
    </location>
</feature>
<evidence type="ECO:0000256" key="1">
    <source>
        <dbReference type="ARBA" id="ARBA00022723"/>
    </source>
</evidence>
<dbReference type="InterPro" id="IPR000967">
    <property type="entry name" value="Znf_NFX1"/>
</dbReference>
<dbReference type="PANTHER" id="PTHR10887:SF341">
    <property type="entry name" value="NFX1-TYPE ZINC FINGER-CONTAINING PROTEIN 1"/>
    <property type="match status" value="1"/>
</dbReference>
<reference evidence="6" key="1">
    <citation type="journal article" date="2020" name="bioRxiv">
        <title>Chromosome-level reference genome of the European wasp spider Argiope bruennichi: a resource for studies on range expansion and evolutionary adaptation.</title>
        <authorList>
            <person name="Sheffer M.M."/>
            <person name="Hoppe A."/>
            <person name="Krehenwinkel H."/>
            <person name="Uhl G."/>
            <person name="Kuss A.W."/>
            <person name="Jensen L."/>
            <person name="Jensen C."/>
            <person name="Gillespie R.G."/>
            <person name="Hoff K.J."/>
            <person name="Prost S."/>
        </authorList>
    </citation>
    <scope>NUCLEOTIDE SEQUENCE</scope>
</reference>